<dbReference type="GO" id="GO:0016646">
    <property type="term" value="F:oxidoreductase activity, acting on the CH-NH group of donors, NAD or NADP as acceptor"/>
    <property type="evidence" value="ECO:0007669"/>
    <property type="project" value="UniProtKB-ARBA"/>
</dbReference>
<evidence type="ECO:0000256" key="4">
    <source>
        <dbReference type="ARBA" id="ARBA00038054"/>
    </source>
</evidence>
<gene>
    <name evidence="6" type="ORF">CJ305_17040</name>
</gene>
<dbReference type="PANTHER" id="PTHR33798">
    <property type="entry name" value="FLAVOPROTEIN OXYGENASE"/>
    <property type="match status" value="1"/>
</dbReference>
<dbReference type="InterPro" id="IPR002563">
    <property type="entry name" value="Flavin_Rdtase-like_dom"/>
</dbReference>
<protein>
    <submittedName>
        <fullName evidence="6">Flavin oxidoreductase</fullName>
    </submittedName>
</protein>
<evidence type="ECO:0000256" key="2">
    <source>
        <dbReference type="ARBA" id="ARBA00022630"/>
    </source>
</evidence>
<dbReference type="AlphaFoldDB" id="A0A2G1VML6"/>
<dbReference type="PANTHER" id="PTHR33798:SF5">
    <property type="entry name" value="FLAVIN REDUCTASE LIKE DOMAIN-CONTAINING PROTEIN"/>
    <property type="match status" value="1"/>
</dbReference>
<keyword evidence="2" id="KW-0285">Flavoprotein</keyword>
<organism evidence="6 7">
    <name type="scientific">Leeuwenhoekiella nanhaiensis</name>
    <dbReference type="NCBI Taxonomy" id="1655491"/>
    <lineage>
        <taxon>Bacteria</taxon>
        <taxon>Pseudomonadati</taxon>
        <taxon>Bacteroidota</taxon>
        <taxon>Flavobacteriia</taxon>
        <taxon>Flavobacteriales</taxon>
        <taxon>Flavobacteriaceae</taxon>
        <taxon>Leeuwenhoekiella</taxon>
    </lineage>
</organism>
<evidence type="ECO:0000313" key="6">
    <source>
        <dbReference type="EMBL" id="PHQ28012.1"/>
    </source>
</evidence>
<dbReference type="Proteomes" id="UP000229433">
    <property type="component" value="Unassembled WGS sequence"/>
</dbReference>
<dbReference type="InterPro" id="IPR012349">
    <property type="entry name" value="Split_barrel_FMN-bd"/>
</dbReference>
<keyword evidence="7" id="KW-1185">Reference proteome</keyword>
<evidence type="ECO:0000256" key="1">
    <source>
        <dbReference type="ARBA" id="ARBA00001917"/>
    </source>
</evidence>
<keyword evidence="3" id="KW-0288">FMN</keyword>
<comment type="cofactor">
    <cofactor evidence="1">
        <name>FMN</name>
        <dbReference type="ChEBI" id="CHEBI:58210"/>
    </cofactor>
</comment>
<dbReference type="OrthoDB" id="5293996at2"/>
<proteinExistence type="inferred from homology"/>
<evidence type="ECO:0000313" key="7">
    <source>
        <dbReference type="Proteomes" id="UP000229433"/>
    </source>
</evidence>
<dbReference type="Pfam" id="PF01613">
    <property type="entry name" value="Flavin_Reduct"/>
    <property type="match status" value="1"/>
</dbReference>
<dbReference type="GO" id="GO:0010181">
    <property type="term" value="F:FMN binding"/>
    <property type="evidence" value="ECO:0007669"/>
    <property type="project" value="InterPro"/>
</dbReference>
<comment type="similarity">
    <text evidence="4">Belongs to the flavoredoxin family.</text>
</comment>
<dbReference type="RefSeq" id="WP_099647512.1">
    <property type="nucleotide sequence ID" value="NZ_KZ319302.1"/>
</dbReference>
<feature type="domain" description="Flavin reductase like" evidence="5">
    <location>
        <begin position="34"/>
        <end position="167"/>
    </location>
</feature>
<name>A0A2G1VML6_9FLAO</name>
<dbReference type="SUPFAM" id="SSF50475">
    <property type="entry name" value="FMN-binding split barrel"/>
    <property type="match status" value="1"/>
</dbReference>
<dbReference type="Gene3D" id="2.30.110.10">
    <property type="entry name" value="Electron Transport, Fmn-binding Protein, Chain A"/>
    <property type="match status" value="1"/>
</dbReference>
<evidence type="ECO:0000256" key="3">
    <source>
        <dbReference type="ARBA" id="ARBA00022643"/>
    </source>
</evidence>
<dbReference type="EMBL" id="NQXA01000022">
    <property type="protein sequence ID" value="PHQ28012.1"/>
    <property type="molecule type" value="Genomic_DNA"/>
</dbReference>
<sequence>MKHYDAQDLENLPSRYRAHFINSCTGFKSANLLGTISEDGITNVAIFSSVTHLGSNPPLLSFILRPNTVKRNTYDNILKMGVFTVNHVNQNFIREAHRTSAKYDGGVSEFDKTLLNEEYLDGFKAPYVKQSRVKLGCEFVNEYFIKENDCHFIIGAIKHIYVDKEIQAEDGWLNLETAQTVCIDGLDGYALPQILNRFSYAKPDENVRSLSDLGS</sequence>
<comment type="caution">
    <text evidence="6">The sequence shown here is derived from an EMBL/GenBank/DDBJ whole genome shotgun (WGS) entry which is preliminary data.</text>
</comment>
<reference evidence="6 7" key="1">
    <citation type="submission" date="2017-08" db="EMBL/GenBank/DDBJ databases">
        <title>The whole genome shortgun sequences of strain Leeuwenhoekiella nanhaiensis G18 from the South China Sea.</title>
        <authorList>
            <person name="Liu Q."/>
        </authorList>
    </citation>
    <scope>NUCLEOTIDE SEQUENCE [LARGE SCALE GENOMIC DNA]</scope>
    <source>
        <strain evidence="6 7">G18</strain>
    </source>
</reference>
<evidence type="ECO:0000259" key="5">
    <source>
        <dbReference type="Pfam" id="PF01613"/>
    </source>
</evidence>
<accession>A0A2G1VML6</accession>